<sequence>MCSAVMNIEMGYKGVWVMSIDGLIMKIINMLSLGGNTLTGNTLTGNTLTGNTSTASHFSSLILAHFLNNIPSSNSAHLRALLIFGLCSSSGSAHLRALSSCYSLPVPLAYLQHPSPRPIHTCFVSMRSIFSFGMQRVTAGCSEADWLCRVKRRNSPVDTGFPGHTLRDSGRL</sequence>
<proteinExistence type="predicted"/>
<evidence type="ECO:0000313" key="2">
    <source>
        <dbReference type="Proteomes" id="UP000182444"/>
    </source>
</evidence>
<dbReference type="VEuPathDB" id="FungiDB:YALI1_A01240g"/>
<dbReference type="RefSeq" id="XP_068137702.1">
    <property type="nucleotide sequence ID" value="XM_068281601.1"/>
</dbReference>
<organism evidence="1 2">
    <name type="scientific">Yarrowia lipolytica</name>
    <name type="common">Candida lipolytica</name>
    <dbReference type="NCBI Taxonomy" id="4952"/>
    <lineage>
        <taxon>Eukaryota</taxon>
        <taxon>Fungi</taxon>
        <taxon>Dikarya</taxon>
        <taxon>Ascomycota</taxon>
        <taxon>Saccharomycotina</taxon>
        <taxon>Dipodascomycetes</taxon>
        <taxon>Dipodascales</taxon>
        <taxon>Dipodascales incertae sedis</taxon>
        <taxon>Yarrowia</taxon>
    </lineage>
</organism>
<dbReference type="AlphaFoldDB" id="A0A1D8N3B0"/>
<gene>
    <name evidence="1" type="ORF">YALI1_A01240g</name>
</gene>
<dbReference type="GeneID" id="94582258"/>
<accession>A0A1D8N3B0</accession>
<protein>
    <submittedName>
        <fullName evidence="1">Uncharacterized protein</fullName>
    </submittedName>
</protein>
<reference evidence="1 2" key="1">
    <citation type="journal article" date="2016" name="PLoS ONE">
        <title>Sequence Assembly of Yarrowia lipolytica Strain W29/CLIB89 Shows Transposable Element Diversity.</title>
        <authorList>
            <person name="Magnan C."/>
            <person name="Yu J."/>
            <person name="Chang I."/>
            <person name="Jahn E."/>
            <person name="Kanomata Y."/>
            <person name="Wu J."/>
            <person name="Zeller M."/>
            <person name="Oakes M."/>
            <person name="Baldi P."/>
            <person name="Sandmeyer S."/>
        </authorList>
    </citation>
    <scope>NUCLEOTIDE SEQUENCE [LARGE SCALE GENOMIC DNA]</scope>
    <source>
        <strain evidence="2">CLIB89(W29)</strain>
    </source>
</reference>
<evidence type="ECO:0000313" key="1">
    <source>
        <dbReference type="EMBL" id="AOW00113.1"/>
    </source>
</evidence>
<dbReference type="Proteomes" id="UP000182444">
    <property type="component" value="Chromosome 1A"/>
</dbReference>
<dbReference type="EMBL" id="CP017553">
    <property type="protein sequence ID" value="AOW00113.1"/>
    <property type="molecule type" value="Genomic_DNA"/>
</dbReference>
<name>A0A1D8N3B0_YARLL</name>